<gene>
    <name evidence="2" type="ORF">Dpo_15c00040</name>
</gene>
<dbReference type="SUPFAM" id="SSF82544">
    <property type="entry name" value="GckA/TtuD-like"/>
    <property type="match status" value="1"/>
</dbReference>
<evidence type="ECO:0000259" key="1">
    <source>
        <dbReference type="Pfam" id="PF05161"/>
    </source>
</evidence>
<dbReference type="Pfam" id="PF05161">
    <property type="entry name" value="MOFRL"/>
    <property type="match status" value="1"/>
</dbReference>
<dbReference type="InterPro" id="IPR007835">
    <property type="entry name" value="MOFRL"/>
</dbReference>
<evidence type="ECO:0000313" key="3">
    <source>
        <dbReference type="Proteomes" id="UP000014216"/>
    </source>
</evidence>
<accession>S0FQR4</accession>
<dbReference type="AlphaFoldDB" id="S0FQR4"/>
<protein>
    <recommendedName>
        <fullName evidence="1">MOFRL domain-containing protein</fullName>
    </recommendedName>
</protein>
<reference evidence="2 3" key="1">
    <citation type="journal article" date="2013" name="Genome Announc.">
        <title>Draft Genome Sequence of Desulfotignum phosphitoxidans DSM 13687 Strain FiPS-3.</title>
        <authorList>
            <person name="Poehlein A."/>
            <person name="Daniel R."/>
            <person name="Simeonova D.D."/>
        </authorList>
    </citation>
    <scope>NUCLEOTIDE SEQUENCE [LARGE SCALE GENOMIC DNA]</scope>
    <source>
        <strain evidence="2 3">DSM 13687</strain>
    </source>
</reference>
<sequence length="50" mass="5461">MTMPTTPLADNDSYNFFPALDDLLATGPARTNVMDMQILLISGSIARVFN</sequence>
<keyword evidence="3" id="KW-1185">Reference proteome</keyword>
<dbReference type="Proteomes" id="UP000014216">
    <property type="component" value="Unassembled WGS sequence"/>
</dbReference>
<proteinExistence type="predicted"/>
<feature type="domain" description="MOFRL" evidence="1">
    <location>
        <begin position="4"/>
        <end position="35"/>
    </location>
</feature>
<dbReference type="EMBL" id="APJX01000015">
    <property type="protein sequence ID" value="EMS77428.1"/>
    <property type="molecule type" value="Genomic_DNA"/>
</dbReference>
<dbReference type="OrthoDB" id="9766552at2"/>
<comment type="caution">
    <text evidence="2">The sequence shown here is derived from an EMBL/GenBank/DDBJ whole genome shotgun (WGS) entry which is preliminary data.</text>
</comment>
<dbReference type="Gene3D" id="3.40.1480.10">
    <property type="entry name" value="MOFRL domain"/>
    <property type="match status" value="1"/>
</dbReference>
<evidence type="ECO:0000313" key="2">
    <source>
        <dbReference type="EMBL" id="EMS77428.1"/>
    </source>
</evidence>
<organism evidence="2 3">
    <name type="scientific">Desulfotignum phosphitoxidans DSM 13687</name>
    <dbReference type="NCBI Taxonomy" id="1286635"/>
    <lineage>
        <taxon>Bacteria</taxon>
        <taxon>Pseudomonadati</taxon>
        <taxon>Thermodesulfobacteriota</taxon>
        <taxon>Desulfobacteria</taxon>
        <taxon>Desulfobacterales</taxon>
        <taxon>Desulfobacteraceae</taxon>
        <taxon>Desulfotignum</taxon>
    </lineage>
</organism>
<name>S0FQR4_9BACT</name>
<dbReference type="RefSeq" id="WP_006968503.1">
    <property type="nucleotide sequence ID" value="NZ_APJX01000015.1"/>
</dbReference>
<dbReference type="InterPro" id="IPR037035">
    <property type="entry name" value="GK-like_C_sf"/>
</dbReference>